<sequence length="760" mass="84279">MATAPHSRLPDPVELIFSCTVCGATLHELYGQPQNERGFDDSGMSLDGPATKLWLAECVSFYPAGQKPRASCPFCIQEKGDNSSRRLFSVHSVQTDGYDPAIPKEWLETPPIALSEESPAMAAVKFQYMQLVWYGRNTTRKLQEARASSQQADRKLETLQVQNHLLREEVKSLETLESTLKKTKKELKRWTEREPEIFAHLGVEKDLADENELLRRQLDYLGYDVPRTNYGQKIAAESRRLRAAKAGKDKHQTAVPNATHSHGRLDHNATKHGEQSAARRYGTVSPQASALPAAPNASSSNGAAHSGKRKHAEYLEGGHDRSDPTHWDSGEAAPRPPVGNALEPQGCDQMLAQPEIQLYESGRWQAVVTQHDKNPESLHSHGRNATQEYSMSGALSPKPSKENGGRHEGSNAFNQGSMRSMQAPFKVPQLKQPLIAMTPSANHSRSMPIAQPRVNVTREGLLPSRQHAERNSQDAYHNLKQPPEKRAAKPRYKKEVFRRPVQALHEALPLRTSRTYEPNPRHPGVHPQHNPSTSAPRRSMIVPPGPVASPFFRASGKGSAKQASHDPAYPWASPHKTSISPYKSISGSQTWQEPKTLNGLSFIDSPRNDTNQSLYQRAPLRTIQQPVRQSLASVNNPEYWGGRSGTQPQNLCQTPSFYTNPAQSYTRPREAAMHSRLSPIERSHAPAAFSRPSDPAMIHTGNYESKAWSRITDVEAGGPSQRPGTNASFAAFSQRPGQYATQPQRTLFSSAGAGRRNVRR</sequence>
<keyword evidence="2" id="KW-1185">Reference proteome</keyword>
<proteinExistence type="predicted"/>
<reference evidence="1" key="1">
    <citation type="submission" date="2024-09" db="EMBL/GenBank/DDBJ databases">
        <title>Black Yeasts Isolated from many extreme environments.</title>
        <authorList>
            <person name="Coleine C."/>
            <person name="Stajich J.E."/>
            <person name="Selbmann L."/>
        </authorList>
    </citation>
    <scope>NUCLEOTIDE SEQUENCE</scope>
    <source>
        <strain evidence="1">CCFEE 5737</strain>
    </source>
</reference>
<accession>A0ACC3DD91</accession>
<name>A0ACC3DD91_9PEZI</name>
<comment type="caution">
    <text evidence="1">The sequence shown here is derived from an EMBL/GenBank/DDBJ whole genome shotgun (WGS) entry which is preliminary data.</text>
</comment>
<protein>
    <submittedName>
        <fullName evidence="1">Uncharacterized protein</fullName>
    </submittedName>
</protein>
<evidence type="ECO:0000313" key="1">
    <source>
        <dbReference type="EMBL" id="KAK3065311.1"/>
    </source>
</evidence>
<dbReference type="Proteomes" id="UP001186974">
    <property type="component" value="Unassembled WGS sequence"/>
</dbReference>
<organism evidence="1 2">
    <name type="scientific">Coniosporium uncinatum</name>
    <dbReference type="NCBI Taxonomy" id="93489"/>
    <lineage>
        <taxon>Eukaryota</taxon>
        <taxon>Fungi</taxon>
        <taxon>Dikarya</taxon>
        <taxon>Ascomycota</taxon>
        <taxon>Pezizomycotina</taxon>
        <taxon>Dothideomycetes</taxon>
        <taxon>Dothideomycetes incertae sedis</taxon>
        <taxon>Coniosporium</taxon>
    </lineage>
</organism>
<evidence type="ECO:0000313" key="2">
    <source>
        <dbReference type="Proteomes" id="UP001186974"/>
    </source>
</evidence>
<gene>
    <name evidence="1" type="ORF">LTS18_001062</name>
</gene>
<dbReference type="EMBL" id="JAWDJW010006339">
    <property type="protein sequence ID" value="KAK3065311.1"/>
    <property type="molecule type" value="Genomic_DNA"/>
</dbReference>